<proteinExistence type="predicted"/>
<reference evidence="1" key="2">
    <citation type="submission" date="2023-01" db="EMBL/GenBank/DDBJ databases">
        <title>Draft genome sequence of Paraferrimonas sedimenticola strain NBRC 101628.</title>
        <authorList>
            <person name="Sun Q."/>
            <person name="Mori K."/>
        </authorList>
    </citation>
    <scope>NUCLEOTIDE SEQUENCE</scope>
    <source>
        <strain evidence="1">NBRC 101628</strain>
    </source>
</reference>
<accession>A0AA37RWJ9</accession>
<dbReference type="Proteomes" id="UP001161422">
    <property type="component" value="Unassembled WGS sequence"/>
</dbReference>
<evidence type="ECO:0008006" key="3">
    <source>
        <dbReference type="Google" id="ProtNLM"/>
    </source>
</evidence>
<dbReference type="PROSITE" id="PS51257">
    <property type="entry name" value="PROKAR_LIPOPROTEIN"/>
    <property type="match status" value="1"/>
</dbReference>
<gene>
    <name evidence="1" type="ORF">GCM10007895_15750</name>
</gene>
<evidence type="ECO:0000313" key="1">
    <source>
        <dbReference type="EMBL" id="GLP96269.1"/>
    </source>
</evidence>
<dbReference type="AlphaFoldDB" id="A0AA37RWJ9"/>
<sequence>MLKKLFIVTVLSCALLGCKSDEPSTGSNTNYQWHNDLNFELGCSENHYSSETKDSNIPGVIHYTYFETELEKDVLNACDNSEFSNVYSIIDFREAEVEDGVLKEVSELLDFGTFEWVYEIGRDNDTVFQMNYILTDYLADNTIVVGIPYSIINPGVSFTDLEDGEIFNILIKHKYGSSTFDVQLLKYRKDSNDFSESDIIELTMGPDDNPQQLLPWTLGEIVSTRRSKEYIEKLIEVSKPSTN</sequence>
<organism evidence="1 2">
    <name type="scientific">Paraferrimonas sedimenticola</name>
    <dbReference type="NCBI Taxonomy" id="375674"/>
    <lineage>
        <taxon>Bacteria</taxon>
        <taxon>Pseudomonadati</taxon>
        <taxon>Pseudomonadota</taxon>
        <taxon>Gammaproteobacteria</taxon>
        <taxon>Alteromonadales</taxon>
        <taxon>Ferrimonadaceae</taxon>
        <taxon>Paraferrimonas</taxon>
    </lineage>
</organism>
<reference evidence="1" key="1">
    <citation type="journal article" date="2014" name="Int. J. Syst. Evol. Microbiol.">
        <title>Complete genome sequence of Corynebacterium casei LMG S-19264T (=DSM 44701T), isolated from a smear-ripened cheese.</title>
        <authorList>
            <consortium name="US DOE Joint Genome Institute (JGI-PGF)"/>
            <person name="Walter F."/>
            <person name="Albersmeier A."/>
            <person name="Kalinowski J."/>
            <person name="Ruckert C."/>
        </authorList>
    </citation>
    <scope>NUCLEOTIDE SEQUENCE</scope>
    <source>
        <strain evidence="1">NBRC 101628</strain>
    </source>
</reference>
<comment type="caution">
    <text evidence="1">The sequence shown here is derived from an EMBL/GenBank/DDBJ whole genome shotgun (WGS) entry which is preliminary data.</text>
</comment>
<evidence type="ECO:0000313" key="2">
    <source>
        <dbReference type="Proteomes" id="UP001161422"/>
    </source>
</evidence>
<name>A0AA37RWJ9_9GAMM</name>
<protein>
    <recommendedName>
        <fullName evidence="3">Lipoprotein</fullName>
    </recommendedName>
</protein>
<dbReference type="EMBL" id="BSNC01000004">
    <property type="protein sequence ID" value="GLP96269.1"/>
    <property type="molecule type" value="Genomic_DNA"/>
</dbReference>
<keyword evidence="2" id="KW-1185">Reference proteome</keyword>